<keyword evidence="3" id="KW-1185">Reference proteome</keyword>
<gene>
    <name evidence="2" type="ORF">BaRGS_00036843</name>
</gene>
<accession>A0ABD0JAA9</accession>
<evidence type="ECO:0000313" key="2">
    <source>
        <dbReference type="EMBL" id="KAK7467918.1"/>
    </source>
</evidence>
<evidence type="ECO:0008006" key="4">
    <source>
        <dbReference type="Google" id="ProtNLM"/>
    </source>
</evidence>
<name>A0ABD0JAA9_9CAEN</name>
<protein>
    <recommendedName>
        <fullName evidence="4">Secreted protein</fullName>
    </recommendedName>
</protein>
<evidence type="ECO:0000256" key="1">
    <source>
        <dbReference type="SAM" id="MobiDB-lite"/>
    </source>
</evidence>
<dbReference type="EMBL" id="JACVVK020000531">
    <property type="protein sequence ID" value="KAK7467918.1"/>
    <property type="molecule type" value="Genomic_DNA"/>
</dbReference>
<feature type="region of interest" description="Disordered" evidence="1">
    <location>
        <begin position="59"/>
        <end position="79"/>
    </location>
</feature>
<comment type="caution">
    <text evidence="2">The sequence shown here is derived from an EMBL/GenBank/DDBJ whole genome shotgun (WGS) entry which is preliminary data.</text>
</comment>
<dbReference type="Proteomes" id="UP001519460">
    <property type="component" value="Unassembled WGS sequence"/>
</dbReference>
<reference evidence="2 3" key="1">
    <citation type="journal article" date="2023" name="Sci. Data">
        <title>Genome assembly of the Korean intertidal mud-creeper Batillaria attramentaria.</title>
        <authorList>
            <person name="Patra A.K."/>
            <person name="Ho P.T."/>
            <person name="Jun S."/>
            <person name="Lee S.J."/>
            <person name="Kim Y."/>
            <person name="Won Y.J."/>
        </authorList>
    </citation>
    <scope>NUCLEOTIDE SEQUENCE [LARGE SCALE GENOMIC DNA]</scope>
    <source>
        <strain evidence="2">Wonlab-2016</strain>
    </source>
</reference>
<proteinExistence type="predicted"/>
<sequence>MRRGLRLAGAPSPPLGWLILWVVNEARRCPRHVNASCDAGPQPWQPSLCITTARQSAPEAYTRSMPAQPANGCRKKSTA</sequence>
<evidence type="ECO:0000313" key="3">
    <source>
        <dbReference type="Proteomes" id="UP001519460"/>
    </source>
</evidence>
<organism evidence="2 3">
    <name type="scientific">Batillaria attramentaria</name>
    <dbReference type="NCBI Taxonomy" id="370345"/>
    <lineage>
        <taxon>Eukaryota</taxon>
        <taxon>Metazoa</taxon>
        <taxon>Spiralia</taxon>
        <taxon>Lophotrochozoa</taxon>
        <taxon>Mollusca</taxon>
        <taxon>Gastropoda</taxon>
        <taxon>Caenogastropoda</taxon>
        <taxon>Sorbeoconcha</taxon>
        <taxon>Cerithioidea</taxon>
        <taxon>Batillariidae</taxon>
        <taxon>Batillaria</taxon>
    </lineage>
</organism>
<dbReference type="AlphaFoldDB" id="A0ABD0JAA9"/>